<feature type="transmembrane region" description="Helical" evidence="2">
    <location>
        <begin position="68"/>
        <end position="87"/>
    </location>
</feature>
<evidence type="ECO:0000313" key="4">
    <source>
        <dbReference type="EMBL" id="KAG7343819.1"/>
    </source>
</evidence>
<feature type="transmembrane region" description="Helical" evidence="2">
    <location>
        <begin position="176"/>
        <end position="195"/>
    </location>
</feature>
<feature type="transmembrane region" description="Helical" evidence="2">
    <location>
        <begin position="107"/>
        <end position="126"/>
    </location>
</feature>
<dbReference type="OrthoDB" id="43413at2759"/>
<name>A0A9K3KHK1_9STRA</name>
<accession>A0A9K3KHK1</accession>
<feature type="transmembrane region" description="Helical" evidence="2">
    <location>
        <begin position="37"/>
        <end position="56"/>
    </location>
</feature>
<reference evidence="4" key="1">
    <citation type="journal article" date="2021" name="Sci. Rep.">
        <title>Diploid genomic architecture of Nitzschia inconspicua, an elite biomass production diatom.</title>
        <authorList>
            <person name="Oliver A."/>
            <person name="Podell S."/>
            <person name="Pinowska A."/>
            <person name="Traller J.C."/>
            <person name="Smith S.R."/>
            <person name="McClure R."/>
            <person name="Beliaev A."/>
            <person name="Bohutskyi P."/>
            <person name="Hill E.A."/>
            <person name="Rabines A."/>
            <person name="Zheng H."/>
            <person name="Allen L.Z."/>
            <person name="Kuo A."/>
            <person name="Grigoriev I.V."/>
            <person name="Allen A.E."/>
            <person name="Hazlebeck D."/>
            <person name="Allen E.E."/>
        </authorList>
    </citation>
    <scope>NUCLEOTIDE SEQUENCE</scope>
    <source>
        <strain evidence="4">Hildebrandi</strain>
    </source>
</reference>
<proteinExistence type="predicted"/>
<keyword evidence="2" id="KW-1133">Transmembrane helix</keyword>
<keyword evidence="5" id="KW-1185">Reference proteome</keyword>
<evidence type="ECO:0000256" key="2">
    <source>
        <dbReference type="SAM" id="Phobius"/>
    </source>
</evidence>
<dbReference type="EMBL" id="JAGRRH010000023">
    <property type="protein sequence ID" value="KAG7343819.1"/>
    <property type="molecule type" value="Genomic_DNA"/>
</dbReference>
<feature type="compositionally biased region" description="Basic and acidic residues" evidence="1">
    <location>
        <begin position="289"/>
        <end position="305"/>
    </location>
</feature>
<evidence type="ECO:0000256" key="3">
    <source>
        <dbReference type="SAM" id="SignalP"/>
    </source>
</evidence>
<dbReference type="AlphaFoldDB" id="A0A9K3KHK1"/>
<feature type="chain" id="PRO_5039954796" evidence="3">
    <location>
        <begin position="18"/>
        <end position="305"/>
    </location>
</feature>
<feature type="transmembrane region" description="Helical" evidence="2">
    <location>
        <begin position="138"/>
        <end position="156"/>
    </location>
</feature>
<organism evidence="4 5">
    <name type="scientific">Nitzschia inconspicua</name>
    <dbReference type="NCBI Taxonomy" id="303405"/>
    <lineage>
        <taxon>Eukaryota</taxon>
        <taxon>Sar</taxon>
        <taxon>Stramenopiles</taxon>
        <taxon>Ochrophyta</taxon>
        <taxon>Bacillariophyta</taxon>
        <taxon>Bacillariophyceae</taxon>
        <taxon>Bacillariophycidae</taxon>
        <taxon>Bacillariales</taxon>
        <taxon>Bacillariaceae</taxon>
        <taxon>Nitzschia</taxon>
    </lineage>
</organism>
<feature type="signal peptide" evidence="3">
    <location>
        <begin position="1"/>
        <end position="17"/>
    </location>
</feature>
<feature type="transmembrane region" description="Helical" evidence="2">
    <location>
        <begin position="7"/>
        <end position="25"/>
    </location>
</feature>
<feature type="compositionally biased region" description="Basic and acidic residues" evidence="1">
    <location>
        <begin position="268"/>
        <end position="281"/>
    </location>
</feature>
<feature type="transmembrane region" description="Helical" evidence="2">
    <location>
        <begin position="207"/>
        <end position="224"/>
    </location>
</feature>
<comment type="caution">
    <text evidence="4">The sequence shown here is derived from an EMBL/GenBank/DDBJ whole genome shotgun (WGS) entry which is preliminary data.</text>
</comment>
<reference evidence="4" key="2">
    <citation type="submission" date="2021-04" db="EMBL/GenBank/DDBJ databases">
        <authorList>
            <person name="Podell S."/>
        </authorList>
    </citation>
    <scope>NUCLEOTIDE SEQUENCE</scope>
    <source>
        <strain evidence="4">Hildebrandi</strain>
    </source>
</reference>
<keyword evidence="2" id="KW-0812">Transmembrane</keyword>
<evidence type="ECO:0000313" key="5">
    <source>
        <dbReference type="Proteomes" id="UP000693970"/>
    </source>
</evidence>
<protein>
    <submittedName>
        <fullName evidence="4">Uncharacterized protein</fullName>
    </submittedName>
</protein>
<dbReference type="Proteomes" id="UP000693970">
    <property type="component" value="Unassembled WGS sequence"/>
</dbReference>
<sequence>MTRLRLWISLLTASVVALIAILSVLDDRSESEWQRYEGWSVSVISISIAFSFFGALSSMLAPEMAMKVELPFIIIVLGFWCAGLPSILNPDQNLAVSPEFAISNANLFFFSYASLIFSLLLLGSWFEQKNGEESTPTALGWVLLTSTSLIVMSSSIKVLQEDDCRRDASPYCNRTRFGIFGGMASGAMALIVVLLRKHVPMNCQAVVGFLLLILWACGVSYITFGSGPGTTLGSLYFATWSSFFICINLTATAANEYIIENDIRIVSGKDDGGTDKKKVEETAAVVTEEEGKATEKHDEEETTKK</sequence>
<feature type="transmembrane region" description="Helical" evidence="2">
    <location>
        <begin position="236"/>
        <end position="259"/>
    </location>
</feature>
<feature type="region of interest" description="Disordered" evidence="1">
    <location>
        <begin position="268"/>
        <end position="305"/>
    </location>
</feature>
<keyword evidence="3" id="KW-0732">Signal</keyword>
<gene>
    <name evidence="4" type="ORF">IV203_021827</name>
</gene>
<evidence type="ECO:0000256" key="1">
    <source>
        <dbReference type="SAM" id="MobiDB-lite"/>
    </source>
</evidence>
<keyword evidence="2" id="KW-0472">Membrane</keyword>